<dbReference type="EMBL" id="CACQ02002458">
    <property type="protein sequence ID" value="CCF37427.1"/>
    <property type="molecule type" value="Genomic_DNA"/>
</dbReference>
<dbReference type="VEuPathDB" id="FungiDB:CH63R_02326"/>
<dbReference type="AlphaFoldDB" id="H1VB24"/>
<protein>
    <submittedName>
        <fullName evidence="1">Uncharacterized protein</fullName>
    </submittedName>
</protein>
<evidence type="ECO:0000313" key="2">
    <source>
        <dbReference type="Proteomes" id="UP000007174"/>
    </source>
</evidence>
<sequence>MLRRPSRAVYTTFRFEVLLASPLPYRHGLFSEKSKLANSQLAYSNEMTTSNTSQLEPQKGPWHLITCFVQRDRSDSYRCTRLSPRQYLWRPFCLNNTVV</sequence>
<proteinExistence type="predicted"/>
<reference evidence="2" key="1">
    <citation type="journal article" date="2012" name="Nat. Genet.">
        <title>Lifestyle transitions in plant pathogenic Colletotrichum fungi deciphered by genome and transcriptome analyses.</title>
        <authorList>
            <person name="O'Connell R.J."/>
            <person name="Thon M.R."/>
            <person name="Hacquard S."/>
            <person name="Amyotte S.G."/>
            <person name="Kleemann J."/>
            <person name="Torres M.F."/>
            <person name="Damm U."/>
            <person name="Buiate E.A."/>
            <person name="Epstein L."/>
            <person name="Alkan N."/>
            <person name="Altmueller J."/>
            <person name="Alvarado-Balderrama L."/>
            <person name="Bauser C.A."/>
            <person name="Becker C."/>
            <person name="Birren B.W."/>
            <person name="Chen Z."/>
            <person name="Choi J."/>
            <person name="Crouch J.A."/>
            <person name="Duvick J.P."/>
            <person name="Farman M.A."/>
            <person name="Gan P."/>
            <person name="Heiman D."/>
            <person name="Henrissat B."/>
            <person name="Howard R.J."/>
            <person name="Kabbage M."/>
            <person name="Koch C."/>
            <person name="Kracher B."/>
            <person name="Kubo Y."/>
            <person name="Law A.D."/>
            <person name="Lebrun M.-H."/>
            <person name="Lee Y.-H."/>
            <person name="Miyara I."/>
            <person name="Moore N."/>
            <person name="Neumann U."/>
            <person name="Nordstroem K."/>
            <person name="Panaccione D.G."/>
            <person name="Panstruga R."/>
            <person name="Place M."/>
            <person name="Proctor R.H."/>
            <person name="Prusky D."/>
            <person name="Rech G."/>
            <person name="Reinhardt R."/>
            <person name="Rollins J.A."/>
            <person name="Rounsley S."/>
            <person name="Schardl C.L."/>
            <person name="Schwartz D.C."/>
            <person name="Shenoy N."/>
            <person name="Shirasu K."/>
            <person name="Sikhakolli U.R."/>
            <person name="Stueber K."/>
            <person name="Sukno S.A."/>
            <person name="Sweigard J.A."/>
            <person name="Takano Y."/>
            <person name="Takahara H."/>
            <person name="Trail F."/>
            <person name="van der Does H.C."/>
            <person name="Voll L.M."/>
            <person name="Will I."/>
            <person name="Young S."/>
            <person name="Zeng Q."/>
            <person name="Zhang J."/>
            <person name="Zhou S."/>
            <person name="Dickman M.B."/>
            <person name="Schulze-Lefert P."/>
            <person name="Ver Loren van Themaat E."/>
            <person name="Ma L.-J."/>
            <person name="Vaillancourt L.J."/>
        </authorList>
    </citation>
    <scope>NUCLEOTIDE SEQUENCE [LARGE SCALE GENOMIC DNA]</scope>
    <source>
        <strain evidence="2">IMI 349063</strain>
    </source>
</reference>
<organism evidence="1 2">
    <name type="scientific">Colletotrichum higginsianum (strain IMI 349063)</name>
    <name type="common">Crucifer anthracnose fungus</name>
    <dbReference type="NCBI Taxonomy" id="759273"/>
    <lineage>
        <taxon>Eukaryota</taxon>
        <taxon>Fungi</taxon>
        <taxon>Dikarya</taxon>
        <taxon>Ascomycota</taxon>
        <taxon>Pezizomycotina</taxon>
        <taxon>Sordariomycetes</taxon>
        <taxon>Hypocreomycetidae</taxon>
        <taxon>Glomerellales</taxon>
        <taxon>Glomerellaceae</taxon>
        <taxon>Colletotrichum</taxon>
        <taxon>Colletotrichum destructivum species complex</taxon>
    </lineage>
</organism>
<name>H1VB24_COLHI</name>
<gene>
    <name evidence="1" type="ORF">CH063_00019</name>
</gene>
<evidence type="ECO:0000313" key="1">
    <source>
        <dbReference type="EMBL" id="CCF37427.1"/>
    </source>
</evidence>
<dbReference type="Proteomes" id="UP000007174">
    <property type="component" value="Unassembled WGS sequence"/>
</dbReference>
<accession>H1VB24</accession>
<dbReference type="HOGENOM" id="CLU_2320223_0_0_1"/>